<evidence type="ECO:0000313" key="2">
    <source>
        <dbReference type="EMBL" id="MFC4999605.1"/>
    </source>
</evidence>
<sequence>MTGTVARWLPPAVRAEPEPGAPRLLDVLLGGVDRQVEALHADLDRLWEDFFIESCADWAVPYLGALLGLPPDAGRREVAFAVALRRRKGTPAALEDFGFVVTGLTVRVLEGWQHTVWAQRPGHPPPLRVAVHAPGDRVARARANGPFETGRRVFTPGGRWHPRAVTAVVWPWQVRTLTDTAAAPLTEPNRFALDPLGGQVPLYLRPRRPRIASESEPDVAGTRTGDETDAPVRATYRVLEALGPVTYGALWDLPAAHPLARPGALLSLTAGGGPVAASALRFGAVPATGAVPAPPGPGQVLVDPNRGHVQLGGGLTGPVRATWHRAFAGTFGALASRAEERPAARVVVVVNPAAASAEPTLAAAFAKARTLSAGLDPTAGRDGVPDVEIRLETSDRLAAPPPQAFTPAAPRWRIVAAGATPTVVGDLALDLDGGRLELAGFLHSGALRLGARLAAVTLDGITQDPAAGGVEVAADAWELALTFRRCVVGPLRADLGALPVTIADSVVDGRRRRARPCGGDPQAAPPVAAVDRASRFAPALVTSAVTFLGPVAAESVSAVDSVFADGLEVVQQQEGGVRHSYLARPASGPTRWPVTYASGPHPPPRFVSDGFGAAGYAALDYADDAHPLLRAAGDGGEVGAYHEAGRAALIRRFAGRIEEFVPLGLRASVVVADWEER</sequence>
<evidence type="ECO:0008006" key="4">
    <source>
        <dbReference type="Google" id="ProtNLM"/>
    </source>
</evidence>
<dbReference type="Proteomes" id="UP001595912">
    <property type="component" value="Unassembled WGS sequence"/>
</dbReference>
<name>A0ABV9VWA0_9ACTN</name>
<organism evidence="2 3">
    <name type="scientific">Dactylosporangium cerinum</name>
    <dbReference type="NCBI Taxonomy" id="1434730"/>
    <lineage>
        <taxon>Bacteria</taxon>
        <taxon>Bacillati</taxon>
        <taxon>Actinomycetota</taxon>
        <taxon>Actinomycetes</taxon>
        <taxon>Micromonosporales</taxon>
        <taxon>Micromonosporaceae</taxon>
        <taxon>Dactylosporangium</taxon>
    </lineage>
</organism>
<dbReference type="RefSeq" id="WP_380116076.1">
    <property type="nucleotide sequence ID" value="NZ_JBHSIU010000018.1"/>
</dbReference>
<dbReference type="EMBL" id="JBHSIU010000018">
    <property type="protein sequence ID" value="MFC4999605.1"/>
    <property type="molecule type" value="Genomic_DNA"/>
</dbReference>
<comment type="caution">
    <text evidence="2">The sequence shown here is derived from an EMBL/GenBank/DDBJ whole genome shotgun (WGS) entry which is preliminary data.</text>
</comment>
<evidence type="ECO:0000256" key="1">
    <source>
        <dbReference type="SAM" id="MobiDB-lite"/>
    </source>
</evidence>
<evidence type="ECO:0000313" key="3">
    <source>
        <dbReference type="Proteomes" id="UP001595912"/>
    </source>
</evidence>
<keyword evidence="3" id="KW-1185">Reference proteome</keyword>
<reference evidence="3" key="1">
    <citation type="journal article" date="2019" name="Int. J. Syst. Evol. Microbiol.">
        <title>The Global Catalogue of Microorganisms (GCM) 10K type strain sequencing project: providing services to taxonomists for standard genome sequencing and annotation.</title>
        <authorList>
            <consortium name="The Broad Institute Genomics Platform"/>
            <consortium name="The Broad Institute Genome Sequencing Center for Infectious Disease"/>
            <person name="Wu L."/>
            <person name="Ma J."/>
        </authorList>
    </citation>
    <scope>NUCLEOTIDE SEQUENCE [LARGE SCALE GENOMIC DNA]</scope>
    <source>
        <strain evidence="3">CGMCC 4.7152</strain>
    </source>
</reference>
<protein>
    <recommendedName>
        <fullName evidence="4">Tail protein P2 I</fullName>
    </recommendedName>
</protein>
<proteinExistence type="predicted"/>
<gene>
    <name evidence="2" type="ORF">ACFPIJ_17410</name>
</gene>
<accession>A0ABV9VWA0</accession>
<feature type="region of interest" description="Disordered" evidence="1">
    <location>
        <begin position="208"/>
        <end position="227"/>
    </location>
</feature>